<feature type="binding site" evidence="8">
    <location>
        <position position="86"/>
    </location>
    <ligand>
        <name>S-adenosyl-L-methionine</name>
        <dbReference type="ChEBI" id="CHEBI:59789"/>
    </ligand>
</feature>
<comment type="caution">
    <text evidence="8">Lacks conserved residue(s) required for the propagation of feature annotation.</text>
</comment>
<keyword evidence="6 8" id="KW-0411">Iron-sulfur</keyword>
<dbReference type="GO" id="GO:0000287">
    <property type="term" value="F:magnesium ion binding"/>
    <property type="evidence" value="ECO:0007669"/>
    <property type="project" value="UniProtKB-UniRule"/>
</dbReference>
<accession>A0A8J7S5E5</accession>
<gene>
    <name evidence="8" type="primary">queE</name>
    <name evidence="10" type="ORF">J3E07_001280</name>
</gene>
<keyword evidence="3 8" id="KW-0479">Metal-binding</keyword>
<evidence type="ECO:0000313" key="11">
    <source>
        <dbReference type="Proteomes" id="UP000740329"/>
    </source>
</evidence>
<sequence>MIREVFSSIMGEGKYIGKRFIFVRFKKCPLNCIYCDEPNTSKGVPQFEYISGSGIIEEIPDLAEKLVENIEKIKTPDLFAVSFTGGEPLVYSKYIQKYAKELREKGYKTFLESNGMFPEAVKDADYYDYASIDIKLPEHFDKTNKVIEWEELYNKELETIANLYKNGTEVYAKVVIFEDTSNELIEKIARDISKIGNITLCIQPITPIEGLNIKPPAQKKIFEIMELCGKYVDVMFTPQIHKWMNML</sequence>
<dbReference type="EMBL" id="JAGGMV010000003">
    <property type="protein sequence ID" value="MBP2201855.1"/>
    <property type="molecule type" value="Genomic_DNA"/>
</dbReference>
<keyword evidence="2 8" id="KW-0949">S-adenosyl-L-methionine</keyword>
<organism evidence="10 11">
    <name type="scientific">Methanococcus voltae</name>
    <dbReference type="NCBI Taxonomy" id="2188"/>
    <lineage>
        <taxon>Archaea</taxon>
        <taxon>Methanobacteriati</taxon>
        <taxon>Methanobacteriota</taxon>
        <taxon>Methanomada group</taxon>
        <taxon>Methanococci</taxon>
        <taxon>Methanococcales</taxon>
        <taxon>Methanococcaceae</taxon>
        <taxon>Methanococcus</taxon>
    </lineage>
</organism>
<keyword evidence="5 8" id="KW-0408">Iron</keyword>
<feature type="domain" description="Radical SAM core" evidence="9">
    <location>
        <begin position="15"/>
        <end position="247"/>
    </location>
</feature>
<dbReference type="InterPro" id="IPR013785">
    <property type="entry name" value="Aldolase_TIM"/>
</dbReference>
<comment type="cofactor">
    <cofactor evidence="8">
        <name>Mg(2+)</name>
        <dbReference type="ChEBI" id="CHEBI:18420"/>
    </cofactor>
</comment>
<dbReference type="Proteomes" id="UP000740329">
    <property type="component" value="Unassembled WGS sequence"/>
</dbReference>
<dbReference type="AlphaFoldDB" id="A0A8J7S5E5"/>
<dbReference type="CDD" id="cd01335">
    <property type="entry name" value="Radical_SAM"/>
    <property type="match status" value="1"/>
</dbReference>
<dbReference type="SUPFAM" id="SSF102114">
    <property type="entry name" value="Radical SAM enzymes"/>
    <property type="match status" value="1"/>
</dbReference>
<evidence type="ECO:0000313" key="10">
    <source>
        <dbReference type="EMBL" id="MBP2201855.1"/>
    </source>
</evidence>
<comment type="caution">
    <text evidence="10">The sequence shown here is derived from an EMBL/GenBank/DDBJ whole genome shotgun (WGS) entry which is preliminary data.</text>
</comment>
<keyword evidence="7 8" id="KW-0456">Lyase</keyword>
<evidence type="ECO:0000256" key="1">
    <source>
        <dbReference type="ARBA" id="ARBA00022485"/>
    </source>
</evidence>
<dbReference type="GO" id="GO:0016840">
    <property type="term" value="F:carbon-nitrogen lyase activity"/>
    <property type="evidence" value="ECO:0007669"/>
    <property type="project" value="UniProtKB-UniRule"/>
</dbReference>
<comment type="function">
    <text evidence="8">Catalyzes the complex heterocyclic radical-mediated conversion of 6-carboxy-5,6,7,8-tetrahydropterin (CPH4) to 7-carboxy-7-deazaguanine (CDG), a step common to the biosynthetic pathways of all 7-deazapurine-containing compounds.</text>
</comment>
<dbReference type="PANTHER" id="PTHR42836">
    <property type="entry name" value="7-CARBOXY-7-DEAZAGUANINE SYNTHASE"/>
    <property type="match status" value="1"/>
</dbReference>
<reference evidence="10" key="1">
    <citation type="submission" date="2021-03" db="EMBL/GenBank/DDBJ databases">
        <title>Genomic Encyclopedia of Type Strains, Phase IV (KMG-V): Genome sequencing to study the core and pangenomes of soil and plant-associated prokaryotes.</title>
        <authorList>
            <person name="Whitman W."/>
        </authorList>
    </citation>
    <scope>NUCLEOTIDE SEQUENCE</scope>
    <source>
        <strain evidence="10">C4</strain>
    </source>
</reference>
<feature type="binding site" evidence="8">
    <location>
        <position position="32"/>
    </location>
    <ligand>
        <name>[4Fe-4S] cluster</name>
        <dbReference type="ChEBI" id="CHEBI:49883"/>
        <note>4Fe-4S-S-AdoMet</note>
    </ligand>
</feature>
<comment type="subunit">
    <text evidence="8">Homodimer.</text>
</comment>
<dbReference type="InterPro" id="IPR007197">
    <property type="entry name" value="rSAM"/>
</dbReference>
<keyword evidence="1 8" id="KW-0004">4Fe-4S</keyword>
<keyword evidence="4 8" id="KW-0460">Magnesium</keyword>
<evidence type="ECO:0000259" key="9">
    <source>
        <dbReference type="PROSITE" id="PS51918"/>
    </source>
</evidence>
<evidence type="ECO:0000256" key="4">
    <source>
        <dbReference type="ARBA" id="ARBA00022842"/>
    </source>
</evidence>
<comment type="catalytic activity">
    <reaction evidence="8">
        <text>6-carboxy-5,6,7,8-tetrahydropterin + H(+) = 7-carboxy-7-carbaguanine + NH4(+)</text>
        <dbReference type="Rhea" id="RHEA:27974"/>
        <dbReference type="ChEBI" id="CHEBI:15378"/>
        <dbReference type="ChEBI" id="CHEBI:28938"/>
        <dbReference type="ChEBI" id="CHEBI:61032"/>
        <dbReference type="ChEBI" id="CHEBI:61036"/>
        <dbReference type="EC" id="4.3.99.3"/>
    </reaction>
</comment>
<evidence type="ECO:0000256" key="2">
    <source>
        <dbReference type="ARBA" id="ARBA00022691"/>
    </source>
</evidence>
<dbReference type="Gene3D" id="3.20.20.70">
    <property type="entry name" value="Aldolase class I"/>
    <property type="match status" value="1"/>
</dbReference>
<dbReference type="RefSeq" id="WP_209591371.1">
    <property type="nucleotide sequence ID" value="NZ_JAGGMU010000003.1"/>
</dbReference>
<feature type="binding site" evidence="8">
    <location>
        <begin position="34"/>
        <end position="36"/>
    </location>
    <ligand>
        <name>S-adenosyl-L-methionine</name>
        <dbReference type="ChEBI" id="CHEBI:59789"/>
    </ligand>
</feature>
<feature type="binding site" evidence="8">
    <location>
        <position position="35"/>
    </location>
    <ligand>
        <name>[4Fe-4S] cluster</name>
        <dbReference type="ChEBI" id="CHEBI:49883"/>
        <note>4Fe-4S-S-AdoMet</note>
    </ligand>
</feature>
<feature type="binding site" evidence="8">
    <location>
        <position position="28"/>
    </location>
    <ligand>
        <name>[4Fe-4S] cluster</name>
        <dbReference type="ChEBI" id="CHEBI:49883"/>
        <note>4Fe-4S-S-AdoMet</note>
    </ligand>
</feature>
<feature type="binding site" evidence="8">
    <location>
        <position position="24"/>
    </location>
    <ligand>
        <name>substrate</name>
    </ligand>
</feature>
<dbReference type="HAMAP" id="MF_00917">
    <property type="entry name" value="QueE"/>
    <property type="match status" value="1"/>
</dbReference>
<evidence type="ECO:0000256" key="7">
    <source>
        <dbReference type="ARBA" id="ARBA00023239"/>
    </source>
</evidence>
<feature type="binding site" evidence="8">
    <location>
        <position position="84"/>
    </location>
    <ligand>
        <name>substrate</name>
    </ligand>
</feature>
<feature type="binding site" evidence="8">
    <location>
        <begin position="9"/>
        <end position="11"/>
    </location>
    <ligand>
        <name>substrate</name>
    </ligand>
</feature>
<dbReference type="OrthoDB" id="7980at2157"/>
<dbReference type="EC" id="4.3.99.3" evidence="8"/>
<proteinExistence type="inferred from homology"/>
<comment type="pathway">
    <text evidence="8">Purine metabolism; 7-cyano-7-deazaguanine biosynthesis.</text>
</comment>
<dbReference type="UniPathway" id="UPA00391"/>
<name>A0A8J7S5E5_METVO</name>
<dbReference type="SFLD" id="SFLDS00029">
    <property type="entry name" value="Radical_SAM"/>
    <property type="match status" value="1"/>
</dbReference>
<evidence type="ECO:0000256" key="5">
    <source>
        <dbReference type="ARBA" id="ARBA00023004"/>
    </source>
</evidence>
<dbReference type="InterPro" id="IPR024924">
    <property type="entry name" value="7-CO-7-deazaguanine_synth-like"/>
</dbReference>
<dbReference type="PANTHER" id="PTHR42836:SF1">
    <property type="entry name" value="7-CARBOXY-7-DEAZAGUANINE SYNTHASE"/>
    <property type="match status" value="1"/>
</dbReference>
<comment type="cofactor">
    <cofactor evidence="8">
        <name>S-adenosyl-L-methionine</name>
        <dbReference type="ChEBI" id="CHEBI:59789"/>
    </cofactor>
    <text evidence="8">Binds 1 S-adenosyl-L-methionine per subunit.</text>
</comment>
<dbReference type="PROSITE" id="PS51918">
    <property type="entry name" value="RADICAL_SAM"/>
    <property type="match status" value="1"/>
</dbReference>
<dbReference type="GO" id="GO:0051539">
    <property type="term" value="F:4 iron, 4 sulfur cluster binding"/>
    <property type="evidence" value="ECO:0007669"/>
    <property type="project" value="UniProtKB-UniRule"/>
</dbReference>
<comment type="similarity">
    <text evidence="8">Belongs to the radical SAM superfamily. 7-carboxy-7-deazaguanine synthase family.</text>
</comment>
<evidence type="ECO:0000256" key="8">
    <source>
        <dbReference type="HAMAP-Rule" id="MF_00917"/>
    </source>
</evidence>
<comment type="cofactor">
    <cofactor evidence="8">
        <name>[4Fe-4S] cluster</name>
        <dbReference type="ChEBI" id="CHEBI:49883"/>
    </cofactor>
    <text evidence="8">Binds 1 [4Fe-4S] cluster. The cluster is coordinated with 3 cysteines and an exchangeable S-adenosyl-L-methionine.</text>
</comment>
<dbReference type="GO" id="GO:1904047">
    <property type="term" value="F:S-adenosyl-L-methionine binding"/>
    <property type="evidence" value="ECO:0007669"/>
    <property type="project" value="UniProtKB-UniRule"/>
</dbReference>
<dbReference type="Pfam" id="PF04055">
    <property type="entry name" value="Radical_SAM"/>
    <property type="match status" value="1"/>
</dbReference>
<protein>
    <recommendedName>
        <fullName evidence="8">7-carboxy-7-deazaguanine synthase</fullName>
        <shortName evidence="8">CDG synthase</shortName>
        <ecNumber evidence="8">4.3.99.3</ecNumber>
    </recommendedName>
    <alternativeName>
        <fullName evidence="8">Archaeosine biosynthesis protein QueE</fullName>
    </alternativeName>
</protein>
<evidence type="ECO:0000256" key="3">
    <source>
        <dbReference type="ARBA" id="ARBA00022723"/>
    </source>
</evidence>
<evidence type="ECO:0000256" key="6">
    <source>
        <dbReference type="ARBA" id="ARBA00023014"/>
    </source>
</evidence>
<dbReference type="InterPro" id="IPR058240">
    <property type="entry name" value="rSAM_sf"/>
</dbReference>